<feature type="transmembrane region" description="Helical" evidence="1">
    <location>
        <begin position="62"/>
        <end position="85"/>
    </location>
</feature>
<proteinExistence type="predicted"/>
<evidence type="ECO:0000256" key="1">
    <source>
        <dbReference type="SAM" id="Phobius"/>
    </source>
</evidence>
<reference evidence="2 3" key="1">
    <citation type="journal article" date="2021" name="Elife">
        <title>Chloroplast acquisition without the gene transfer in kleptoplastic sea slugs, Plakobranchus ocellatus.</title>
        <authorList>
            <person name="Maeda T."/>
            <person name="Takahashi S."/>
            <person name="Yoshida T."/>
            <person name="Shimamura S."/>
            <person name="Takaki Y."/>
            <person name="Nagai Y."/>
            <person name="Toyoda A."/>
            <person name="Suzuki Y."/>
            <person name="Arimoto A."/>
            <person name="Ishii H."/>
            <person name="Satoh N."/>
            <person name="Nishiyama T."/>
            <person name="Hasebe M."/>
            <person name="Maruyama T."/>
            <person name="Minagawa J."/>
            <person name="Obokata J."/>
            <person name="Shigenobu S."/>
        </authorList>
    </citation>
    <scope>NUCLEOTIDE SEQUENCE [LARGE SCALE GENOMIC DNA]</scope>
</reference>
<keyword evidence="1" id="KW-0812">Transmembrane</keyword>
<evidence type="ECO:0000313" key="3">
    <source>
        <dbReference type="Proteomes" id="UP000762676"/>
    </source>
</evidence>
<dbReference type="AlphaFoldDB" id="A0AAV4IFF2"/>
<protein>
    <submittedName>
        <fullName evidence="2">Uncharacterized protein</fullName>
    </submittedName>
</protein>
<accession>A0AAV4IFF2</accession>
<gene>
    <name evidence="2" type="ORF">ElyMa_002997100</name>
</gene>
<dbReference type="Proteomes" id="UP000762676">
    <property type="component" value="Unassembled WGS sequence"/>
</dbReference>
<comment type="caution">
    <text evidence="2">The sequence shown here is derived from an EMBL/GenBank/DDBJ whole genome shotgun (WGS) entry which is preliminary data.</text>
</comment>
<name>A0AAV4IFF2_9GAST</name>
<sequence>MHGGKFSAKIRGSVSFGLPSAMARLALAVVLILCKNSGQTPLKAALRKTKVCGFNIATGSSFLIFCVSVSASIAKISSMHCTYIVQLSRYRYYRRLQAQHF</sequence>
<dbReference type="EMBL" id="BMAT01006176">
    <property type="protein sequence ID" value="GFS07747.1"/>
    <property type="molecule type" value="Genomic_DNA"/>
</dbReference>
<evidence type="ECO:0000313" key="2">
    <source>
        <dbReference type="EMBL" id="GFS07747.1"/>
    </source>
</evidence>
<keyword evidence="3" id="KW-1185">Reference proteome</keyword>
<keyword evidence="1" id="KW-0472">Membrane</keyword>
<keyword evidence="1" id="KW-1133">Transmembrane helix</keyword>
<organism evidence="2 3">
    <name type="scientific">Elysia marginata</name>
    <dbReference type="NCBI Taxonomy" id="1093978"/>
    <lineage>
        <taxon>Eukaryota</taxon>
        <taxon>Metazoa</taxon>
        <taxon>Spiralia</taxon>
        <taxon>Lophotrochozoa</taxon>
        <taxon>Mollusca</taxon>
        <taxon>Gastropoda</taxon>
        <taxon>Heterobranchia</taxon>
        <taxon>Euthyneura</taxon>
        <taxon>Panpulmonata</taxon>
        <taxon>Sacoglossa</taxon>
        <taxon>Placobranchoidea</taxon>
        <taxon>Plakobranchidae</taxon>
        <taxon>Elysia</taxon>
    </lineage>
</organism>